<dbReference type="Pfam" id="PF16483">
    <property type="entry name" value="Glyco_hydro_64"/>
    <property type="match status" value="1"/>
</dbReference>
<evidence type="ECO:0000259" key="2">
    <source>
        <dbReference type="PROSITE" id="PS52006"/>
    </source>
</evidence>
<keyword evidence="4" id="KW-1185">Reference proteome</keyword>
<dbReference type="AlphaFoldDB" id="A0A8J3RQX1"/>
<proteinExistence type="predicted"/>
<sequence length="413" mass="43963">MHTRRKTLRCLAAVALSVPVATAAAPGRAAASAAPERAAVPAAREAAPPSLLPLTVTNRSGRGERTYVYVLGTDLATGRLGYANASGAFTPWPAGSIPPSPAPDAAIPGPAGGAATTLRLPLGMSGRVYVSFGAKLKFFLTPDGFVQPAPWAPGDANRDILFDWTEFTYNGGGLWLNTSMVDMFSVPQAVEVTGADGVRERTGDLVANGRERIFDAVRNQPGDWAKLIHRRADGTRLRVLSPHKGIDTGLFGATYLDGYIRSAWETYRSRTLTVVPFENESGKKFLGRTDASGVMHFTDASGARVASFPRPSTKDVFGCDGRLHAPNDSVVGPIARTLCAALHRSTLGYLHTQPTTDPGRFYKRAVTDHYSGKLHAHSADGKAYGFAFDDVGHFESLVHDGSPRSAGITLTPF</sequence>
<dbReference type="PANTHER" id="PTHR38165:SF1">
    <property type="entry name" value="GLUCANASE B"/>
    <property type="match status" value="1"/>
</dbReference>
<dbReference type="EMBL" id="BOOH01000021">
    <property type="protein sequence ID" value="GIH76663.1"/>
    <property type="molecule type" value="Genomic_DNA"/>
</dbReference>
<reference evidence="3 4" key="1">
    <citation type="submission" date="2021-01" db="EMBL/GenBank/DDBJ databases">
        <title>Whole genome shotgun sequence of Planobispora longispora NBRC 13918.</title>
        <authorList>
            <person name="Komaki H."/>
            <person name="Tamura T."/>
        </authorList>
    </citation>
    <scope>NUCLEOTIDE SEQUENCE [LARGE SCALE GENOMIC DNA]</scope>
    <source>
        <strain evidence="3 4">NBRC 13918</strain>
    </source>
</reference>
<name>A0A8J3RQX1_9ACTN</name>
<keyword evidence="1" id="KW-0732">Signal</keyword>
<evidence type="ECO:0000313" key="4">
    <source>
        <dbReference type="Proteomes" id="UP000616724"/>
    </source>
</evidence>
<dbReference type="InterPro" id="IPR037398">
    <property type="entry name" value="Glyco_hydro_64_fam"/>
</dbReference>
<dbReference type="InterPro" id="IPR042517">
    <property type="entry name" value="Glyco_hydro_64_N_2"/>
</dbReference>
<dbReference type="PANTHER" id="PTHR38165">
    <property type="match status" value="1"/>
</dbReference>
<accession>A0A8J3RQX1</accession>
<dbReference type="GO" id="GO:0016787">
    <property type="term" value="F:hydrolase activity"/>
    <property type="evidence" value="ECO:0007669"/>
    <property type="project" value="UniProtKB-KW"/>
</dbReference>
<feature type="chain" id="PRO_5038998532" evidence="1">
    <location>
        <begin position="24"/>
        <end position="413"/>
    </location>
</feature>
<organism evidence="3 4">
    <name type="scientific">Planobispora longispora</name>
    <dbReference type="NCBI Taxonomy" id="28887"/>
    <lineage>
        <taxon>Bacteria</taxon>
        <taxon>Bacillati</taxon>
        <taxon>Actinomycetota</taxon>
        <taxon>Actinomycetes</taxon>
        <taxon>Streptosporangiales</taxon>
        <taxon>Streptosporangiaceae</taxon>
        <taxon>Planobispora</taxon>
    </lineage>
</organism>
<evidence type="ECO:0000256" key="1">
    <source>
        <dbReference type="SAM" id="SignalP"/>
    </source>
</evidence>
<evidence type="ECO:0000313" key="3">
    <source>
        <dbReference type="EMBL" id="GIH76663.1"/>
    </source>
</evidence>
<dbReference type="Gene3D" id="3.30.920.50">
    <property type="entry name" value="Beta-1,3-glucanase, C-terminal domain"/>
    <property type="match status" value="1"/>
</dbReference>
<dbReference type="Gene3D" id="2.60.110.10">
    <property type="entry name" value="Thaumatin"/>
    <property type="match status" value="1"/>
</dbReference>
<dbReference type="RefSeq" id="WP_203891239.1">
    <property type="nucleotide sequence ID" value="NZ_BOOH01000021.1"/>
</dbReference>
<dbReference type="PROSITE" id="PS52006">
    <property type="entry name" value="GH64"/>
    <property type="match status" value="1"/>
</dbReference>
<dbReference type="InterPro" id="IPR032477">
    <property type="entry name" value="Glyco_hydro_64"/>
</dbReference>
<gene>
    <name evidence="3" type="ORF">Plo01_30920</name>
</gene>
<dbReference type="Proteomes" id="UP000616724">
    <property type="component" value="Unassembled WGS sequence"/>
</dbReference>
<dbReference type="InterPro" id="IPR006311">
    <property type="entry name" value="TAT_signal"/>
</dbReference>
<keyword evidence="3" id="KW-0378">Hydrolase</keyword>
<comment type="caution">
    <text evidence="3">The sequence shown here is derived from an EMBL/GenBank/DDBJ whole genome shotgun (WGS) entry which is preliminary data.</text>
</comment>
<dbReference type="InterPro" id="IPR037176">
    <property type="entry name" value="Osmotin/thaumatin-like_sf"/>
</dbReference>
<feature type="signal peptide" evidence="1">
    <location>
        <begin position="1"/>
        <end position="23"/>
    </location>
</feature>
<protein>
    <submittedName>
        <fullName evidence="3">Sugar hydrolase</fullName>
    </submittedName>
</protein>
<feature type="domain" description="GH64" evidence="2">
    <location>
        <begin position="49"/>
        <end position="412"/>
    </location>
</feature>
<dbReference type="PROSITE" id="PS51318">
    <property type="entry name" value="TAT"/>
    <property type="match status" value="1"/>
</dbReference>